<dbReference type="EMBL" id="JAEACU010000001">
    <property type="protein sequence ID" value="KAH7546114.1"/>
    <property type="molecule type" value="Genomic_DNA"/>
</dbReference>
<sequence>MLCSINTFALYHFGKQQSTMVTNTKIEFYNGEAFGVPDQSFHSIFPMDSSSNPTPPTVESASMNISDETLEYAIVNGLKVEILAEDMEHIEEASVENIEEAVGKGIELRVMAELSIDSIMGLAESHTMRLKGLISETFWPALRKFVIDYGDIACPLNYIFGWTDEAKKAFKLLNWAISLLPMLALPSFFSTICGGDRCFKTWSNPTTHVGFTLHNGKLFRKGRQVLTHNCPYIPTLLQEYQSGVIGGHSGVLKTFHILATNCIASPILSLSGVAALVKEKEFARPQLAVYLHCKYSSNRKDYPTLKLPGRILKLCLTNFHPFTLKDKMKSWAGSIDKPPIPFTHAKRDTKRQDLALRISANKPYLALPSITASDPIPSAILSSRKPMNSGFFFSNLLQLHDKL</sequence>
<protein>
    <submittedName>
        <fullName evidence="1">Uncharacterized protein</fullName>
    </submittedName>
</protein>
<comment type="caution">
    <text evidence="1">The sequence shown here is derived from an EMBL/GenBank/DDBJ whole genome shotgun (WGS) entry which is preliminary data.</text>
</comment>
<proteinExistence type="predicted"/>
<dbReference type="Proteomes" id="UP000813462">
    <property type="component" value="Unassembled WGS sequence"/>
</dbReference>
<evidence type="ECO:0000313" key="1">
    <source>
        <dbReference type="EMBL" id="KAH7546114.1"/>
    </source>
</evidence>
<gene>
    <name evidence="1" type="ORF">FEM48_Zijuj01G0166200</name>
</gene>
<accession>A0A978W2D0</accession>
<evidence type="ECO:0000313" key="2">
    <source>
        <dbReference type="Proteomes" id="UP000813462"/>
    </source>
</evidence>
<name>A0A978W2D0_ZIZJJ</name>
<dbReference type="AlphaFoldDB" id="A0A978W2D0"/>
<organism evidence="1 2">
    <name type="scientific">Ziziphus jujuba var. spinosa</name>
    <dbReference type="NCBI Taxonomy" id="714518"/>
    <lineage>
        <taxon>Eukaryota</taxon>
        <taxon>Viridiplantae</taxon>
        <taxon>Streptophyta</taxon>
        <taxon>Embryophyta</taxon>
        <taxon>Tracheophyta</taxon>
        <taxon>Spermatophyta</taxon>
        <taxon>Magnoliopsida</taxon>
        <taxon>eudicotyledons</taxon>
        <taxon>Gunneridae</taxon>
        <taxon>Pentapetalae</taxon>
        <taxon>rosids</taxon>
        <taxon>fabids</taxon>
        <taxon>Rosales</taxon>
        <taxon>Rhamnaceae</taxon>
        <taxon>Paliureae</taxon>
        <taxon>Ziziphus</taxon>
    </lineage>
</organism>
<reference evidence="1" key="1">
    <citation type="journal article" date="2021" name="Front. Plant Sci.">
        <title>Chromosome-Scale Genome Assembly for Chinese Sour Jujube and Insights Into Its Genome Evolution and Domestication Signature.</title>
        <authorList>
            <person name="Shen L.-Y."/>
            <person name="Luo H."/>
            <person name="Wang X.-L."/>
            <person name="Wang X.-M."/>
            <person name="Qiu X.-J."/>
            <person name="Liu H."/>
            <person name="Zhou S.-S."/>
            <person name="Jia K.-H."/>
            <person name="Nie S."/>
            <person name="Bao Y.-T."/>
            <person name="Zhang R.-G."/>
            <person name="Yun Q.-Z."/>
            <person name="Chai Y.-H."/>
            <person name="Lu J.-Y."/>
            <person name="Li Y."/>
            <person name="Zhao S.-W."/>
            <person name="Mao J.-F."/>
            <person name="Jia S.-G."/>
            <person name="Mao Y.-M."/>
        </authorList>
    </citation>
    <scope>NUCLEOTIDE SEQUENCE</scope>
    <source>
        <strain evidence="1">AT0</strain>
        <tissue evidence="1">Leaf</tissue>
    </source>
</reference>